<dbReference type="Proteomes" id="UP000037505">
    <property type="component" value="Unassembled WGS sequence"/>
</dbReference>
<reference evidence="3 4" key="1">
    <citation type="submission" date="2014-06" db="EMBL/GenBank/DDBJ databases">
        <title>The Genome of the Aflatoxigenic Filamentous Fungus Aspergillus nomius.</title>
        <authorList>
            <person name="Moore M.G."/>
            <person name="Shannon B.M."/>
            <person name="Brian M.M."/>
        </authorList>
    </citation>
    <scope>NUCLEOTIDE SEQUENCE [LARGE SCALE GENOMIC DNA]</scope>
    <source>
        <strain evidence="3 4">NRRL 13137</strain>
    </source>
</reference>
<evidence type="ECO:0000313" key="4">
    <source>
        <dbReference type="Proteomes" id="UP000037505"/>
    </source>
</evidence>
<protein>
    <recommendedName>
        <fullName evidence="2">HAT C-terminal dimerisation domain-containing protein</fullName>
    </recommendedName>
</protein>
<dbReference type="RefSeq" id="XP_015405543.1">
    <property type="nucleotide sequence ID" value="XM_015551686.1"/>
</dbReference>
<keyword evidence="4" id="KW-1185">Reference proteome</keyword>
<evidence type="ECO:0000256" key="1">
    <source>
        <dbReference type="SAM" id="MobiDB-lite"/>
    </source>
</evidence>
<evidence type="ECO:0000259" key="2">
    <source>
        <dbReference type="Pfam" id="PF05699"/>
    </source>
</evidence>
<feature type="compositionally biased region" description="Basic and acidic residues" evidence="1">
    <location>
        <begin position="1"/>
        <end position="11"/>
    </location>
</feature>
<sequence length="117" mass="13619">MWRTLRKDQPSKETSLSDIDKYLDSPPVNWSHHMIGDADTEWVLKWWKANAFNFPLMAKAARDYLPIPSAEVGIEREFSSARDVLGLRRHCLNAETMRWLMLLRGQYQTECEGGTCM</sequence>
<comment type="caution">
    <text evidence="3">The sequence shown here is derived from an EMBL/GenBank/DDBJ whole genome shotgun (WGS) entry which is preliminary data.</text>
</comment>
<dbReference type="GeneID" id="26808234"/>
<proteinExistence type="predicted"/>
<evidence type="ECO:0000313" key="3">
    <source>
        <dbReference type="EMBL" id="KNG84620.1"/>
    </source>
</evidence>
<dbReference type="InterPro" id="IPR012337">
    <property type="entry name" value="RNaseH-like_sf"/>
</dbReference>
<dbReference type="SUPFAM" id="SSF53098">
    <property type="entry name" value="Ribonuclease H-like"/>
    <property type="match status" value="1"/>
</dbReference>
<feature type="region of interest" description="Disordered" evidence="1">
    <location>
        <begin position="1"/>
        <end position="20"/>
    </location>
</feature>
<accession>A0A0L1IYZ2</accession>
<dbReference type="EMBL" id="JNOM01000197">
    <property type="protein sequence ID" value="KNG84620.1"/>
    <property type="molecule type" value="Genomic_DNA"/>
</dbReference>
<name>A0A0L1IYZ2_ASPN3</name>
<dbReference type="Pfam" id="PF05699">
    <property type="entry name" value="Dimer_Tnp_hAT"/>
    <property type="match status" value="1"/>
</dbReference>
<dbReference type="AlphaFoldDB" id="A0A0L1IYZ2"/>
<dbReference type="STRING" id="1509407.A0A0L1IYZ2"/>
<organism evidence="3 4">
    <name type="scientific">Aspergillus nomiae NRRL (strain ATCC 15546 / NRRL 13137 / CBS 260.88 / M93)</name>
    <dbReference type="NCBI Taxonomy" id="1509407"/>
    <lineage>
        <taxon>Eukaryota</taxon>
        <taxon>Fungi</taxon>
        <taxon>Dikarya</taxon>
        <taxon>Ascomycota</taxon>
        <taxon>Pezizomycotina</taxon>
        <taxon>Eurotiomycetes</taxon>
        <taxon>Eurotiomycetidae</taxon>
        <taxon>Eurotiales</taxon>
        <taxon>Aspergillaceae</taxon>
        <taxon>Aspergillus</taxon>
        <taxon>Aspergillus subgen. Circumdati</taxon>
    </lineage>
</organism>
<dbReference type="InterPro" id="IPR008906">
    <property type="entry name" value="HATC_C_dom"/>
</dbReference>
<dbReference type="GO" id="GO:0046983">
    <property type="term" value="F:protein dimerization activity"/>
    <property type="evidence" value="ECO:0007669"/>
    <property type="project" value="InterPro"/>
</dbReference>
<dbReference type="PANTHER" id="PTHR47611:SF1">
    <property type="entry name" value="CCHC-TYPE DOMAIN-CONTAINING PROTEIN"/>
    <property type="match status" value="1"/>
</dbReference>
<gene>
    <name evidence="3" type="ORF">ANOM_006430</name>
</gene>
<dbReference type="PANTHER" id="PTHR47611">
    <property type="entry name" value="HAT DIMERISATION DOMAIN, C-TERMINAL"/>
    <property type="match status" value="1"/>
</dbReference>
<feature type="domain" description="HAT C-terminal dimerisation" evidence="2">
    <location>
        <begin position="19"/>
        <end position="104"/>
    </location>
</feature>